<dbReference type="SUPFAM" id="SSF56300">
    <property type="entry name" value="Metallo-dependent phosphatases"/>
    <property type="match status" value="1"/>
</dbReference>
<dbReference type="PANTHER" id="PTHR22953">
    <property type="entry name" value="ACID PHOSPHATASE RELATED"/>
    <property type="match status" value="1"/>
</dbReference>
<feature type="domain" description="Purple acid phosphatase N-terminal" evidence="4">
    <location>
        <begin position="39"/>
        <end position="102"/>
    </location>
</feature>
<accession>A0A644V3M1</accession>
<evidence type="ECO:0000256" key="2">
    <source>
        <dbReference type="SAM" id="Phobius"/>
    </source>
</evidence>
<dbReference type="SUPFAM" id="SSF49363">
    <property type="entry name" value="Purple acid phosphatase, N-terminal domain"/>
    <property type="match status" value="1"/>
</dbReference>
<protein>
    <recommendedName>
        <fullName evidence="6">Calcineurin-like phosphoesterase domain-containing protein</fullName>
    </recommendedName>
</protein>
<keyword evidence="2" id="KW-0472">Membrane</keyword>
<dbReference type="InterPro" id="IPR004843">
    <property type="entry name" value="Calcineurin-like_PHP"/>
</dbReference>
<dbReference type="Pfam" id="PF00149">
    <property type="entry name" value="Metallophos"/>
    <property type="match status" value="1"/>
</dbReference>
<name>A0A644V3M1_9ZZZZ</name>
<keyword evidence="2" id="KW-0812">Transmembrane</keyword>
<proteinExistence type="predicted"/>
<evidence type="ECO:0000256" key="1">
    <source>
        <dbReference type="ARBA" id="ARBA00022729"/>
    </source>
</evidence>
<sequence length="394" mass="43580">MKRFCILILLLFLLVPAVSAAELPRWGPYITSLDEETVTIHYCLYENASGAVEITSGETTSVFASDPAAYHHVLIQNLTPDTAYSYRILVNGSWSDAYSFLTFGAENYTFVVSGDTRSEPPFTQIERHGVVASAIEKEQPLFVVHLGDFSGEANDPKEWDQFFSAGRDLYANTIIIPVQGNHDHSPLYFEIFGMPDWYSFSAGSLRFLVLNTNGWIQTRFADQTAWLSAETAGPGTKIAFFHHPFYTTDQKRTGLTLAQIPIWQNIFETGEVAATYSAHMHAYERYVSGGVSYVTNGAGGAPLYPPVTQPAEEQTAAIYHTLGYVRVDVKGSEFTSTFFKVAEASEDNSVLTLTYPEGTVGDRFDTASPVFSFIGPSVLLALLCVSIFIIRRNP</sequence>
<dbReference type="PANTHER" id="PTHR22953:SF153">
    <property type="entry name" value="PURPLE ACID PHOSPHATASE"/>
    <property type="match status" value="1"/>
</dbReference>
<feature type="domain" description="Calcineurin-like phosphoesterase" evidence="3">
    <location>
        <begin position="134"/>
        <end position="283"/>
    </location>
</feature>
<dbReference type="InterPro" id="IPR008963">
    <property type="entry name" value="Purple_acid_Pase-like_N"/>
</dbReference>
<gene>
    <name evidence="5" type="ORF">SDC9_31744</name>
</gene>
<dbReference type="InterPro" id="IPR029052">
    <property type="entry name" value="Metallo-depent_PP-like"/>
</dbReference>
<evidence type="ECO:0000313" key="5">
    <source>
        <dbReference type="EMBL" id="MPL85771.1"/>
    </source>
</evidence>
<dbReference type="Gene3D" id="2.60.40.380">
    <property type="entry name" value="Purple acid phosphatase-like, N-terminal"/>
    <property type="match status" value="1"/>
</dbReference>
<dbReference type="GO" id="GO:0046872">
    <property type="term" value="F:metal ion binding"/>
    <property type="evidence" value="ECO:0007669"/>
    <property type="project" value="InterPro"/>
</dbReference>
<keyword evidence="1" id="KW-0732">Signal</keyword>
<dbReference type="Gene3D" id="3.60.21.10">
    <property type="match status" value="1"/>
</dbReference>
<feature type="transmembrane region" description="Helical" evidence="2">
    <location>
        <begin position="370"/>
        <end position="390"/>
    </location>
</feature>
<comment type="caution">
    <text evidence="5">The sequence shown here is derived from an EMBL/GenBank/DDBJ whole genome shotgun (WGS) entry which is preliminary data.</text>
</comment>
<reference evidence="5" key="1">
    <citation type="submission" date="2019-08" db="EMBL/GenBank/DDBJ databases">
        <authorList>
            <person name="Kucharzyk K."/>
            <person name="Murdoch R.W."/>
            <person name="Higgins S."/>
            <person name="Loffler F."/>
        </authorList>
    </citation>
    <scope>NUCLEOTIDE SEQUENCE</scope>
</reference>
<organism evidence="5">
    <name type="scientific">bioreactor metagenome</name>
    <dbReference type="NCBI Taxonomy" id="1076179"/>
    <lineage>
        <taxon>unclassified sequences</taxon>
        <taxon>metagenomes</taxon>
        <taxon>ecological metagenomes</taxon>
    </lineage>
</organism>
<evidence type="ECO:0008006" key="6">
    <source>
        <dbReference type="Google" id="ProtNLM"/>
    </source>
</evidence>
<dbReference type="InterPro" id="IPR015914">
    <property type="entry name" value="PAPs_N"/>
</dbReference>
<dbReference type="Pfam" id="PF16656">
    <property type="entry name" value="Pur_ac_phosph_N"/>
    <property type="match status" value="1"/>
</dbReference>
<dbReference type="InterPro" id="IPR039331">
    <property type="entry name" value="PAPs-like"/>
</dbReference>
<keyword evidence="2" id="KW-1133">Transmembrane helix</keyword>
<dbReference type="EMBL" id="VSSQ01000211">
    <property type="protein sequence ID" value="MPL85771.1"/>
    <property type="molecule type" value="Genomic_DNA"/>
</dbReference>
<dbReference type="AlphaFoldDB" id="A0A644V3M1"/>
<dbReference type="GO" id="GO:0003993">
    <property type="term" value="F:acid phosphatase activity"/>
    <property type="evidence" value="ECO:0007669"/>
    <property type="project" value="InterPro"/>
</dbReference>
<evidence type="ECO:0000259" key="4">
    <source>
        <dbReference type="Pfam" id="PF16656"/>
    </source>
</evidence>
<evidence type="ECO:0000259" key="3">
    <source>
        <dbReference type="Pfam" id="PF00149"/>
    </source>
</evidence>